<accession>B9RPV9</accession>
<keyword evidence="3" id="KW-1185">Reference proteome</keyword>
<feature type="region of interest" description="Disordered" evidence="1">
    <location>
        <begin position="1"/>
        <end position="41"/>
    </location>
</feature>
<evidence type="ECO:0000313" key="3">
    <source>
        <dbReference type="Proteomes" id="UP000008311"/>
    </source>
</evidence>
<evidence type="ECO:0000256" key="1">
    <source>
        <dbReference type="SAM" id="MobiDB-lite"/>
    </source>
</evidence>
<dbReference type="Proteomes" id="UP000008311">
    <property type="component" value="Unassembled WGS sequence"/>
</dbReference>
<organism evidence="2 3">
    <name type="scientific">Ricinus communis</name>
    <name type="common">Castor bean</name>
    <dbReference type="NCBI Taxonomy" id="3988"/>
    <lineage>
        <taxon>Eukaryota</taxon>
        <taxon>Viridiplantae</taxon>
        <taxon>Streptophyta</taxon>
        <taxon>Embryophyta</taxon>
        <taxon>Tracheophyta</taxon>
        <taxon>Spermatophyta</taxon>
        <taxon>Magnoliopsida</taxon>
        <taxon>eudicotyledons</taxon>
        <taxon>Gunneridae</taxon>
        <taxon>Pentapetalae</taxon>
        <taxon>rosids</taxon>
        <taxon>fabids</taxon>
        <taxon>Malpighiales</taxon>
        <taxon>Euphorbiaceae</taxon>
        <taxon>Acalyphoideae</taxon>
        <taxon>Acalypheae</taxon>
        <taxon>Ricinus</taxon>
    </lineage>
</organism>
<reference evidence="3" key="1">
    <citation type="journal article" date="2010" name="Nat. Biotechnol.">
        <title>Draft genome sequence of the oilseed species Ricinus communis.</title>
        <authorList>
            <person name="Chan A.P."/>
            <person name="Crabtree J."/>
            <person name="Zhao Q."/>
            <person name="Lorenzi H."/>
            <person name="Orvis J."/>
            <person name="Puiu D."/>
            <person name="Melake-Berhan A."/>
            <person name="Jones K.M."/>
            <person name="Redman J."/>
            <person name="Chen G."/>
            <person name="Cahoon E.B."/>
            <person name="Gedil M."/>
            <person name="Stanke M."/>
            <person name="Haas B.J."/>
            <person name="Wortman J.R."/>
            <person name="Fraser-Liggett C.M."/>
            <person name="Ravel J."/>
            <person name="Rabinowicz P.D."/>
        </authorList>
    </citation>
    <scope>NUCLEOTIDE SEQUENCE [LARGE SCALE GENOMIC DNA]</scope>
    <source>
        <strain evidence="3">cv. Hale</strain>
    </source>
</reference>
<gene>
    <name evidence="2" type="ORF">RCOM_1542210</name>
</gene>
<sequence>MATNRIPKVGDGSEKRRRAATSIVNRPRGESVGSRSRDEDRVNPLLRIGTYQRHRHQFTPTDRHGSVVKATSSLSCTYRTIALSGVP</sequence>
<dbReference type="EMBL" id="EQ973797">
    <property type="protein sequence ID" value="EEF46617.1"/>
    <property type="molecule type" value="Genomic_DNA"/>
</dbReference>
<protein>
    <submittedName>
        <fullName evidence="2">Uncharacterized protein</fullName>
    </submittedName>
</protein>
<proteinExistence type="predicted"/>
<dbReference type="InParanoid" id="B9RPV9"/>
<evidence type="ECO:0000313" key="2">
    <source>
        <dbReference type="EMBL" id="EEF46617.1"/>
    </source>
</evidence>
<dbReference type="AlphaFoldDB" id="B9RPV9"/>
<name>B9RPV9_RICCO</name>